<feature type="compositionally biased region" description="Polar residues" evidence="1">
    <location>
        <begin position="487"/>
        <end position="510"/>
    </location>
</feature>
<name>A0A4V1AE39_9ASCO</name>
<feature type="region of interest" description="Disordered" evidence="1">
    <location>
        <begin position="457"/>
        <end position="534"/>
    </location>
</feature>
<dbReference type="GO" id="GO:0035361">
    <property type="term" value="C:Cul8-RING ubiquitin ligase complex"/>
    <property type="evidence" value="ECO:0007669"/>
    <property type="project" value="TreeGrafter"/>
</dbReference>
<accession>A0A4V1AE39</accession>
<dbReference type="PANTHER" id="PTHR47667:SF1">
    <property type="entry name" value="REGULATOR OF TY1 TRANSPOSITION PROTEIN 107"/>
    <property type="match status" value="1"/>
</dbReference>
<dbReference type="SUPFAM" id="SSF52113">
    <property type="entry name" value="BRCT domain"/>
    <property type="match status" value="6"/>
</dbReference>
<dbReference type="InterPro" id="IPR036420">
    <property type="entry name" value="BRCT_dom_sf"/>
</dbReference>
<dbReference type="EMBL" id="CP034457">
    <property type="protein sequence ID" value="QBM87873.1"/>
    <property type="molecule type" value="Genomic_DNA"/>
</dbReference>
<reference evidence="4" key="1">
    <citation type="submission" date="2019-03" db="EMBL/GenBank/DDBJ databases">
        <title>Snf2 controls pulcherriminic acid biosynthesis and connects pigmentation and antifungal activity of the yeast Metschnikowia pulcherrima.</title>
        <authorList>
            <person name="Gore-Lloyd D."/>
            <person name="Sumann I."/>
            <person name="Brachmann A.O."/>
            <person name="Schneeberger K."/>
            <person name="Ortiz-Merino R.A."/>
            <person name="Moreno-Beltran M."/>
            <person name="Schlaefli M."/>
            <person name="Kirner P."/>
            <person name="Santos Kron A."/>
            <person name="Wolfe K.H."/>
            <person name="Piel J."/>
            <person name="Ahrens C.H."/>
            <person name="Henk D."/>
            <person name="Freimoser F.M."/>
        </authorList>
    </citation>
    <scope>NUCLEOTIDE SEQUENCE [LARGE SCALE GENOMIC DNA]</scope>
    <source>
        <strain evidence="4">APC 1.2</strain>
    </source>
</reference>
<proteinExistence type="predicted"/>
<evidence type="ECO:0000259" key="2">
    <source>
        <dbReference type="PROSITE" id="PS50172"/>
    </source>
</evidence>
<dbReference type="Gene3D" id="3.40.50.10190">
    <property type="entry name" value="BRCT domain"/>
    <property type="match status" value="5"/>
</dbReference>
<dbReference type="GO" id="GO:0005634">
    <property type="term" value="C:nucleus"/>
    <property type="evidence" value="ECO:0007669"/>
    <property type="project" value="TreeGrafter"/>
</dbReference>
<dbReference type="PROSITE" id="PS50172">
    <property type="entry name" value="BRCT"/>
    <property type="match status" value="4"/>
</dbReference>
<dbReference type="STRING" id="2163413.A0A4V1AE39"/>
<dbReference type="AlphaFoldDB" id="A0A4V1AE39"/>
<feature type="domain" description="BRCT" evidence="2">
    <location>
        <begin position="105"/>
        <end position="201"/>
    </location>
</feature>
<evidence type="ECO:0000313" key="3">
    <source>
        <dbReference type="EMBL" id="QBM87873.1"/>
    </source>
</evidence>
<dbReference type="Proteomes" id="UP000292447">
    <property type="component" value="Chromosome II"/>
</dbReference>
<dbReference type="Pfam" id="PF16770">
    <property type="entry name" value="RTT107_BRCT_5"/>
    <property type="match status" value="1"/>
</dbReference>
<keyword evidence="4" id="KW-1185">Reference proteome</keyword>
<protein>
    <submittedName>
        <fullName evidence="3">Regulator of Ty1 transposition protein 107 BRCT domain-containing protein</fullName>
    </submittedName>
</protein>
<feature type="domain" description="BRCT" evidence="2">
    <location>
        <begin position="1"/>
        <end position="105"/>
    </location>
</feature>
<feature type="domain" description="BRCT" evidence="2">
    <location>
        <begin position="337"/>
        <end position="409"/>
    </location>
</feature>
<evidence type="ECO:0000313" key="4">
    <source>
        <dbReference type="Proteomes" id="UP000292447"/>
    </source>
</evidence>
<dbReference type="PANTHER" id="PTHR47667">
    <property type="entry name" value="REGULATOR OF TY1 TRANSPOSITION PROTEIN 107"/>
    <property type="match status" value="1"/>
</dbReference>
<dbReference type="InterPro" id="IPR053036">
    <property type="entry name" value="CellCycle_DNARepair_Reg"/>
</dbReference>
<sequence>MSAVFRDTRFLVIDGGADAAELEDGLTILQIKVLITENGGVCETRTRSASNGATEKLRIHHIITRTTDFAEFAAASDLMIPITTPQWLTDLVSQGQKRNYRLYMPAPVPFMDKVVLCIADNVAQGDKEIMYAGVRAFGGQFLDALLRYTTHLVAMDLSNNKSVVAANIRKKESLEVKIVLPHWVDACMRQQRHVPEEPYLLTNPAVLLLGKPDFLQAPSESQNSPEDHDSSRASILAGKRVFVAADYYLSEHLRASVHALITSCGGVVQTKYNREEIDVYLCKYRAGPQFKACCADPAVEVASLQWLYHIVMRGAYLLPLQSNMLLFPVPEAGIPQFQSLRISITGISGDARHYLATLIAAMGATFTKTLDCNNNFLVCAQLSGEKYQAAKMRWLDVRMVNHMWIEDCFAAWLYLDPSLPRYTSFGAKTRILGRAHLTQSDVDKWLVDENALDVGDSMHEGTDLDIVPAATPQPPSSPKLPRLDPKSAQTTQDVSQTAKGTQGKSQSAEIFSQDPPAFVDTTNFSSPMVNGRTGRSAKAKASLKLHSDMEDLNQYTSMSKSSRKMKTYMEQLEKTATPTKKKKEEVIDIVAAEEPQPKKQKVVKEVHLVAIMTGCELILTLNKVDTAKLLKIGIQVVTDYNSKKHIDTIIAPKVLRTEKFLKSLSKAKRIVHPTYLSDILGRSSLATLTWEDLCREFNIDHYSLDKVVPIKQINNDLGVSGKSSGLVRLLSQDVDPVFSGLSLNLSLNLNGGADLISSILREHGLTASKTVKVTAGTRKSGLLSMEDDTTILVAHKSKDKKAVAGLEGVTVVEWEWCVKSIFHKKLQSYSDYII</sequence>
<feature type="domain" description="BRCT" evidence="2">
    <location>
        <begin position="733"/>
        <end position="834"/>
    </location>
</feature>
<gene>
    <name evidence="3" type="primary">MPUL0B10860</name>
    <name evidence="3" type="ORF">METSCH_B10860</name>
</gene>
<dbReference type="Pfam" id="PF16771">
    <property type="entry name" value="RTT107_BRCT_6"/>
    <property type="match status" value="1"/>
</dbReference>
<evidence type="ECO:0000256" key="1">
    <source>
        <dbReference type="SAM" id="MobiDB-lite"/>
    </source>
</evidence>
<dbReference type="InterPro" id="IPR001357">
    <property type="entry name" value="BRCT_dom"/>
</dbReference>
<organism evidence="3 4">
    <name type="scientific">Metschnikowia aff. pulcherrima</name>
    <dbReference type="NCBI Taxonomy" id="2163413"/>
    <lineage>
        <taxon>Eukaryota</taxon>
        <taxon>Fungi</taxon>
        <taxon>Dikarya</taxon>
        <taxon>Ascomycota</taxon>
        <taxon>Saccharomycotina</taxon>
        <taxon>Pichiomycetes</taxon>
        <taxon>Metschnikowiaceae</taxon>
        <taxon>Metschnikowia</taxon>
    </lineage>
</organism>
<dbReference type="GO" id="GO:0006302">
    <property type="term" value="P:double-strand break repair"/>
    <property type="evidence" value="ECO:0007669"/>
    <property type="project" value="TreeGrafter"/>
</dbReference>
<dbReference type="InterPro" id="IPR031906">
    <property type="entry name" value="RTT107_BRCT_6"/>
</dbReference>
<dbReference type="Pfam" id="PF12738">
    <property type="entry name" value="PTCB-BRCT"/>
    <property type="match status" value="1"/>
</dbReference>
<dbReference type="GO" id="GO:1990683">
    <property type="term" value="P:DNA double-strand break attachment to nuclear envelope"/>
    <property type="evidence" value="ECO:0007669"/>
    <property type="project" value="TreeGrafter"/>
</dbReference>
<dbReference type="SMART" id="SM00292">
    <property type="entry name" value="BRCT"/>
    <property type="match status" value="5"/>
</dbReference>